<proteinExistence type="predicted"/>
<keyword evidence="2" id="KW-1185">Reference proteome</keyword>
<reference evidence="2" key="2">
    <citation type="submission" date="2015-01" db="EMBL/GenBank/DDBJ databases">
        <title>Evolutionary Origins and Diversification of the Mycorrhizal Mutualists.</title>
        <authorList>
            <consortium name="DOE Joint Genome Institute"/>
            <consortium name="Mycorrhizal Genomics Consortium"/>
            <person name="Kohler A."/>
            <person name="Kuo A."/>
            <person name="Nagy L.G."/>
            <person name="Floudas D."/>
            <person name="Copeland A."/>
            <person name="Barry K.W."/>
            <person name="Cichocki N."/>
            <person name="Veneault-Fourrey C."/>
            <person name="LaButti K."/>
            <person name="Lindquist E.A."/>
            <person name="Lipzen A."/>
            <person name="Lundell T."/>
            <person name="Morin E."/>
            <person name="Murat C."/>
            <person name="Riley R."/>
            <person name="Ohm R."/>
            <person name="Sun H."/>
            <person name="Tunlid A."/>
            <person name="Henrissat B."/>
            <person name="Grigoriev I.V."/>
            <person name="Hibbett D.S."/>
            <person name="Martin F."/>
        </authorList>
    </citation>
    <scope>NUCLEOTIDE SEQUENCE [LARGE SCALE GENOMIC DNA]</scope>
    <source>
        <strain evidence="2">441</strain>
    </source>
</reference>
<name>A0A0C9YWD0_9AGAM</name>
<dbReference type="EMBL" id="KN833755">
    <property type="protein sequence ID" value="KIK21071.1"/>
    <property type="molecule type" value="Genomic_DNA"/>
</dbReference>
<dbReference type="AlphaFoldDB" id="A0A0C9YWD0"/>
<gene>
    <name evidence="1" type="ORF">PISMIDRAFT_104600</name>
</gene>
<dbReference type="OrthoDB" id="3237761at2759"/>
<protein>
    <submittedName>
        <fullName evidence="1">Uncharacterized protein</fullName>
    </submittedName>
</protein>
<dbReference type="Proteomes" id="UP000054018">
    <property type="component" value="Unassembled WGS sequence"/>
</dbReference>
<dbReference type="HOGENOM" id="CLU_199932_0_0_1"/>
<organism evidence="1 2">
    <name type="scientific">Pisolithus microcarpus 441</name>
    <dbReference type="NCBI Taxonomy" id="765257"/>
    <lineage>
        <taxon>Eukaryota</taxon>
        <taxon>Fungi</taxon>
        <taxon>Dikarya</taxon>
        <taxon>Basidiomycota</taxon>
        <taxon>Agaricomycotina</taxon>
        <taxon>Agaricomycetes</taxon>
        <taxon>Agaricomycetidae</taxon>
        <taxon>Boletales</taxon>
        <taxon>Sclerodermatineae</taxon>
        <taxon>Pisolithaceae</taxon>
        <taxon>Pisolithus</taxon>
    </lineage>
</organism>
<evidence type="ECO:0000313" key="1">
    <source>
        <dbReference type="EMBL" id="KIK21071.1"/>
    </source>
</evidence>
<evidence type="ECO:0000313" key="2">
    <source>
        <dbReference type="Proteomes" id="UP000054018"/>
    </source>
</evidence>
<reference evidence="1 2" key="1">
    <citation type="submission" date="2014-04" db="EMBL/GenBank/DDBJ databases">
        <authorList>
            <consortium name="DOE Joint Genome Institute"/>
            <person name="Kuo A."/>
            <person name="Kohler A."/>
            <person name="Costa M.D."/>
            <person name="Nagy L.G."/>
            <person name="Floudas D."/>
            <person name="Copeland A."/>
            <person name="Barry K.W."/>
            <person name="Cichocki N."/>
            <person name="Veneault-Fourrey C."/>
            <person name="LaButti K."/>
            <person name="Lindquist E.A."/>
            <person name="Lipzen A."/>
            <person name="Lundell T."/>
            <person name="Morin E."/>
            <person name="Murat C."/>
            <person name="Sun H."/>
            <person name="Tunlid A."/>
            <person name="Henrissat B."/>
            <person name="Grigoriev I.V."/>
            <person name="Hibbett D.S."/>
            <person name="Martin F."/>
            <person name="Nordberg H.P."/>
            <person name="Cantor M.N."/>
            <person name="Hua S.X."/>
        </authorList>
    </citation>
    <scope>NUCLEOTIDE SEQUENCE [LARGE SCALE GENOMIC DNA]</scope>
    <source>
        <strain evidence="1 2">441</strain>
    </source>
</reference>
<accession>A0A0C9YWD0</accession>
<sequence>MDQFPVSFLTRLHDCSHTHPTQNHSRVFFWSLTGEIKYGTVKSTARLAHGTHIVTVELDGGEGICSLL</sequence>